<dbReference type="GO" id="GO:0005524">
    <property type="term" value="F:ATP binding"/>
    <property type="evidence" value="ECO:0007669"/>
    <property type="project" value="UniProtKB-KW"/>
</dbReference>
<organism evidence="5">
    <name type="scientific">Tanacetum cinerariifolium</name>
    <name type="common">Dalmatian daisy</name>
    <name type="synonym">Chrysanthemum cinerariifolium</name>
    <dbReference type="NCBI Taxonomy" id="118510"/>
    <lineage>
        <taxon>Eukaryota</taxon>
        <taxon>Viridiplantae</taxon>
        <taxon>Streptophyta</taxon>
        <taxon>Embryophyta</taxon>
        <taxon>Tracheophyta</taxon>
        <taxon>Spermatophyta</taxon>
        <taxon>Magnoliopsida</taxon>
        <taxon>eudicotyledons</taxon>
        <taxon>Gunneridae</taxon>
        <taxon>Pentapetalae</taxon>
        <taxon>asterids</taxon>
        <taxon>campanulids</taxon>
        <taxon>Asterales</taxon>
        <taxon>Asteraceae</taxon>
        <taxon>Asteroideae</taxon>
        <taxon>Anthemideae</taxon>
        <taxon>Anthemidinae</taxon>
        <taxon>Tanacetum</taxon>
    </lineage>
</organism>
<sequence length="447" mass="50888">MLNKSIFLTSNTNIGQDGKIHSYCGLRLAYLPAAGTGTSSTSKYAHTRVSRRPKGVPIIYHNLGPPSHQCSMCNVTTWYNERSEKSRKAVTLNMCHNLCDVVTRGDTSATGLGKRIVLPRTYVGSPRYMMHNYQDAMALCRTYGNPDLFVTFTSNPKWPEMLAYILGQKSHDRPERPLSMKMDTLFIIVEIIKSPPLKENLPTTIDMWFLTIGPDRATIAIQENVKAGANEECDQIMDEAPMTQIYAFEALDKALQDILGYKNQARRNRIFRGMTVLLEWDFRQILPVITNAKRPEVMGNYQLKKESKDGPTWIKIPEEFVIKSWTSPIKQIVAETYPNFTLRQGDDEYLTERTILTPRNDDADAINEKMFKKLGGAPVTYNNADEICKASTDTSDQHDLYPVKFLNLLNFQGMPPFLLLKKGTPNNAHSEYKPKSWSVQRDETHHH</sequence>
<dbReference type="GO" id="GO:0043139">
    <property type="term" value="F:5'-3' DNA helicase activity"/>
    <property type="evidence" value="ECO:0007669"/>
    <property type="project" value="UniProtKB-EC"/>
</dbReference>
<proteinExistence type="inferred from homology"/>
<dbReference type="Pfam" id="PF14214">
    <property type="entry name" value="Helitron_like_N"/>
    <property type="match status" value="1"/>
</dbReference>
<evidence type="ECO:0000256" key="2">
    <source>
        <dbReference type="SAM" id="MobiDB-lite"/>
    </source>
</evidence>
<dbReference type="InterPro" id="IPR010285">
    <property type="entry name" value="DNA_helicase_pif1-like_DEAD"/>
</dbReference>
<protein>
    <recommendedName>
        <fullName evidence="1">ATP-dependent DNA helicase</fullName>
        <ecNumber evidence="1">5.6.2.3</ecNumber>
    </recommendedName>
</protein>
<comment type="cofactor">
    <cofactor evidence="1">
        <name>Mg(2+)</name>
        <dbReference type="ChEBI" id="CHEBI:18420"/>
    </cofactor>
</comment>
<keyword evidence="1" id="KW-0067">ATP-binding</keyword>
<comment type="catalytic activity">
    <reaction evidence="1">
        <text>ATP + H2O = ADP + phosphate + H(+)</text>
        <dbReference type="Rhea" id="RHEA:13065"/>
        <dbReference type="ChEBI" id="CHEBI:15377"/>
        <dbReference type="ChEBI" id="CHEBI:15378"/>
        <dbReference type="ChEBI" id="CHEBI:30616"/>
        <dbReference type="ChEBI" id="CHEBI:43474"/>
        <dbReference type="ChEBI" id="CHEBI:456216"/>
        <dbReference type="EC" id="5.6.2.3"/>
    </reaction>
</comment>
<feature type="domain" description="Helitron helicase-like" evidence="4">
    <location>
        <begin position="89"/>
        <end position="174"/>
    </location>
</feature>
<keyword evidence="1" id="KW-0547">Nucleotide-binding</keyword>
<feature type="domain" description="DNA helicase Pif1-like DEAD-box helicase" evidence="3">
    <location>
        <begin position="234"/>
        <end position="298"/>
    </location>
</feature>
<reference evidence="5" key="1">
    <citation type="journal article" date="2019" name="Sci. Rep.">
        <title>Draft genome of Tanacetum cinerariifolium, the natural source of mosquito coil.</title>
        <authorList>
            <person name="Yamashiro T."/>
            <person name="Shiraishi A."/>
            <person name="Satake H."/>
            <person name="Nakayama K."/>
        </authorList>
    </citation>
    <scope>NUCLEOTIDE SEQUENCE</scope>
</reference>
<keyword evidence="1" id="KW-0233">DNA recombination</keyword>
<dbReference type="EC" id="5.6.2.3" evidence="1"/>
<dbReference type="GO" id="GO:0006310">
    <property type="term" value="P:DNA recombination"/>
    <property type="evidence" value="ECO:0007669"/>
    <property type="project" value="UniProtKB-KW"/>
</dbReference>
<keyword evidence="1" id="KW-0227">DNA damage</keyword>
<keyword evidence="1" id="KW-0234">DNA repair</keyword>
<dbReference type="GO" id="GO:0006281">
    <property type="term" value="P:DNA repair"/>
    <property type="evidence" value="ECO:0007669"/>
    <property type="project" value="UniProtKB-KW"/>
</dbReference>
<dbReference type="GO" id="GO:0000723">
    <property type="term" value="P:telomere maintenance"/>
    <property type="evidence" value="ECO:0007669"/>
    <property type="project" value="InterPro"/>
</dbReference>
<feature type="region of interest" description="Disordered" evidence="2">
    <location>
        <begin position="422"/>
        <end position="447"/>
    </location>
</feature>
<dbReference type="PANTHER" id="PTHR10492:SF101">
    <property type="entry name" value="ATP-DEPENDENT DNA HELICASE"/>
    <property type="match status" value="1"/>
</dbReference>
<evidence type="ECO:0000256" key="1">
    <source>
        <dbReference type="RuleBase" id="RU363044"/>
    </source>
</evidence>
<dbReference type="EMBL" id="BKCJ010010966">
    <property type="protein sequence ID" value="GEU93967.1"/>
    <property type="molecule type" value="Genomic_DNA"/>
</dbReference>
<dbReference type="InterPro" id="IPR025476">
    <property type="entry name" value="Helitron_helicase-like"/>
</dbReference>
<feature type="compositionally biased region" description="Basic and acidic residues" evidence="2">
    <location>
        <begin position="430"/>
        <end position="447"/>
    </location>
</feature>
<name>A0A6L2P8M5_TANCI</name>
<dbReference type="GO" id="GO:0016787">
    <property type="term" value="F:hydrolase activity"/>
    <property type="evidence" value="ECO:0007669"/>
    <property type="project" value="UniProtKB-KW"/>
</dbReference>
<dbReference type="AlphaFoldDB" id="A0A6L2P8M5"/>
<evidence type="ECO:0000259" key="3">
    <source>
        <dbReference type="Pfam" id="PF05970"/>
    </source>
</evidence>
<comment type="similarity">
    <text evidence="1">Belongs to the helicase family.</text>
</comment>
<dbReference type="Pfam" id="PF05970">
    <property type="entry name" value="PIF1"/>
    <property type="match status" value="1"/>
</dbReference>
<comment type="caution">
    <text evidence="5">The sequence shown here is derived from an EMBL/GenBank/DDBJ whole genome shotgun (WGS) entry which is preliminary data.</text>
</comment>
<gene>
    <name evidence="5" type="ORF">Tci_065945</name>
</gene>
<keyword evidence="1" id="KW-0378">Hydrolase</keyword>
<keyword evidence="1 5" id="KW-0347">Helicase</keyword>
<evidence type="ECO:0000259" key="4">
    <source>
        <dbReference type="Pfam" id="PF14214"/>
    </source>
</evidence>
<accession>A0A6L2P8M5</accession>
<evidence type="ECO:0000313" key="5">
    <source>
        <dbReference type="EMBL" id="GEU93967.1"/>
    </source>
</evidence>
<dbReference type="PANTHER" id="PTHR10492">
    <property type="match status" value="1"/>
</dbReference>